<dbReference type="InterPro" id="IPR001810">
    <property type="entry name" value="F-box_dom"/>
</dbReference>
<dbReference type="OrthoDB" id="1268017at2759"/>
<reference evidence="2" key="1">
    <citation type="journal article" date="2013" name="Genome Biol.">
        <title>Reference genomes and transcriptomes of Nicotiana sylvestris and Nicotiana tomentosiformis.</title>
        <authorList>
            <person name="Sierro N."/>
            <person name="Battey J.N."/>
            <person name="Ouadi S."/>
            <person name="Bovet L."/>
            <person name="Goepfert S."/>
            <person name="Bakaher N."/>
            <person name="Peitsch M.C."/>
            <person name="Ivanov N.V."/>
        </authorList>
    </citation>
    <scope>NUCLEOTIDE SEQUENCE [LARGE SCALE GENOMIC DNA]</scope>
</reference>
<dbReference type="Pfam" id="PF08268">
    <property type="entry name" value="FBA_3"/>
    <property type="match status" value="1"/>
</dbReference>
<dbReference type="InterPro" id="IPR013187">
    <property type="entry name" value="F-box-assoc_dom_typ3"/>
</dbReference>
<dbReference type="STRING" id="4096.A0A1U7VIH2"/>
<dbReference type="PANTHER" id="PTHR31672">
    <property type="entry name" value="BNACNNG10540D PROTEIN"/>
    <property type="match status" value="1"/>
</dbReference>
<proteinExistence type="predicted"/>
<dbReference type="InterPro" id="IPR050796">
    <property type="entry name" value="SCF_F-box_component"/>
</dbReference>
<dbReference type="InterPro" id="IPR017451">
    <property type="entry name" value="F-box-assoc_interact_dom"/>
</dbReference>
<evidence type="ECO:0000313" key="2">
    <source>
        <dbReference type="Proteomes" id="UP000189701"/>
    </source>
</evidence>
<dbReference type="AlphaFoldDB" id="A0A1U7VIH2"/>
<evidence type="ECO:0000259" key="1">
    <source>
        <dbReference type="PROSITE" id="PS50181"/>
    </source>
</evidence>
<dbReference type="RefSeq" id="XP_009762129.1">
    <property type="nucleotide sequence ID" value="XM_009763827.1"/>
</dbReference>
<dbReference type="SUPFAM" id="SSF81383">
    <property type="entry name" value="F-box domain"/>
    <property type="match status" value="1"/>
</dbReference>
<dbReference type="PANTHER" id="PTHR31672:SF13">
    <property type="entry name" value="F-BOX PROTEIN CPR30-LIKE"/>
    <property type="match status" value="1"/>
</dbReference>
<reference evidence="3" key="2">
    <citation type="submission" date="2025-08" db="UniProtKB">
        <authorList>
            <consortium name="RefSeq"/>
        </authorList>
    </citation>
    <scope>IDENTIFICATION</scope>
    <source>
        <tissue evidence="3">Leaf</tissue>
    </source>
</reference>
<accession>A0A1U7VIH2</accession>
<sequence length="399" mass="46104">MKETLNLSKSTTTSSGAEMIMLSKDVMMDIFSRLRAKTLCRLRCVCKQWRSLISDPFFKSLHRARSSLKPSLLFLEQKCCSTSTTRVSMSSFDLDGNHNFDFTFTLDSYVYFMPSKWELICFLGSKGKGFYVCNPSTQELVNLPNTPTSSRATLDGIAFGYIKEKNEYVLVNSRFFKNDTVCEVMRWTDGCCLKNLSWKVVDAKCPYMLRWCGVLVENSFYWIRHRNKYDSIEVIISFDLEKEDFGTVIPPKDTFDDGGLWSLAELMGMLWLFGSPEDISTMDIWVLKDSKNYMWAKEYTIDLAGFNFGVRFISILDHKEGKILMDVDSEILEWYDVDNKCFERVDNLSGAVHGNGCKSDWGRGRLVLSTNCWKISLYHPKFCFQLIDMRICVEPLKLI</sequence>
<dbReference type="NCBIfam" id="TIGR01640">
    <property type="entry name" value="F_box_assoc_1"/>
    <property type="match status" value="1"/>
</dbReference>
<dbReference type="InterPro" id="IPR036047">
    <property type="entry name" value="F-box-like_dom_sf"/>
</dbReference>
<dbReference type="KEGG" id="nsy:104214191"/>
<dbReference type="GeneID" id="104214191"/>
<dbReference type="CDD" id="cd22157">
    <property type="entry name" value="F-box_AtFBW1-like"/>
    <property type="match status" value="1"/>
</dbReference>
<dbReference type="PROSITE" id="PS50181">
    <property type="entry name" value="FBOX"/>
    <property type="match status" value="1"/>
</dbReference>
<name>A0A1U7VIH2_NICSY</name>
<evidence type="ECO:0000313" key="3">
    <source>
        <dbReference type="RefSeq" id="XP_009762129.1"/>
    </source>
</evidence>
<organism evidence="2 3">
    <name type="scientific">Nicotiana sylvestris</name>
    <name type="common">Wood tobacco</name>
    <name type="synonym">South American tobacco</name>
    <dbReference type="NCBI Taxonomy" id="4096"/>
    <lineage>
        <taxon>Eukaryota</taxon>
        <taxon>Viridiplantae</taxon>
        <taxon>Streptophyta</taxon>
        <taxon>Embryophyta</taxon>
        <taxon>Tracheophyta</taxon>
        <taxon>Spermatophyta</taxon>
        <taxon>Magnoliopsida</taxon>
        <taxon>eudicotyledons</taxon>
        <taxon>Gunneridae</taxon>
        <taxon>Pentapetalae</taxon>
        <taxon>asterids</taxon>
        <taxon>lamiids</taxon>
        <taxon>Solanales</taxon>
        <taxon>Solanaceae</taxon>
        <taxon>Nicotianoideae</taxon>
        <taxon>Nicotianeae</taxon>
        <taxon>Nicotiana</taxon>
    </lineage>
</organism>
<dbReference type="SMART" id="SM00256">
    <property type="entry name" value="FBOX"/>
    <property type="match status" value="1"/>
</dbReference>
<feature type="domain" description="F-box" evidence="1">
    <location>
        <begin position="16"/>
        <end position="61"/>
    </location>
</feature>
<keyword evidence="2" id="KW-1185">Reference proteome</keyword>
<dbReference type="Pfam" id="PF12937">
    <property type="entry name" value="F-box-like"/>
    <property type="match status" value="1"/>
</dbReference>
<protein>
    <submittedName>
        <fullName evidence="3">F-box protein DOR-like isoform X1</fullName>
    </submittedName>
</protein>
<dbReference type="Gene3D" id="1.20.1280.50">
    <property type="match status" value="1"/>
</dbReference>
<gene>
    <name evidence="3" type="primary">LOC104214191</name>
</gene>
<dbReference type="eggNOG" id="ENOG502S25N">
    <property type="taxonomic scope" value="Eukaryota"/>
</dbReference>
<dbReference type="Proteomes" id="UP000189701">
    <property type="component" value="Unplaced"/>
</dbReference>